<evidence type="ECO:0000256" key="2">
    <source>
        <dbReference type="ARBA" id="ARBA00009986"/>
    </source>
</evidence>
<dbReference type="FunFam" id="3.40.309.10:FF:000012">
    <property type="entry name" value="Betaine aldehyde dehydrogenase"/>
    <property type="match status" value="1"/>
</dbReference>
<dbReference type="CDD" id="cd02002">
    <property type="entry name" value="TPP_BFDC"/>
    <property type="match status" value="1"/>
</dbReference>
<evidence type="ECO:0000259" key="14">
    <source>
        <dbReference type="Pfam" id="PF02776"/>
    </source>
</evidence>
<keyword evidence="3" id="KW-0479">Metal-binding</keyword>
<gene>
    <name evidence="15" type="ORF">SAMN02982989_4101</name>
</gene>
<keyword evidence="5" id="KW-0630">Potassium</keyword>
<dbReference type="NCBIfam" id="NF005485">
    <property type="entry name" value="PRK07092.1"/>
    <property type="match status" value="1"/>
</dbReference>
<dbReference type="Pfam" id="PF00205">
    <property type="entry name" value="TPP_enzyme_M"/>
    <property type="match status" value="1"/>
</dbReference>
<dbReference type="PROSITE" id="PS00187">
    <property type="entry name" value="TPP_ENZYMES"/>
    <property type="match status" value="1"/>
</dbReference>
<evidence type="ECO:0000256" key="6">
    <source>
        <dbReference type="ARBA" id="ARBA00023002"/>
    </source>
</evidence>
<dbReference type="SUPFAM" id="SSF52518">
    <property type="entry name" value="Thiamin diphosphate-binding fold (THDP-binding)"/>
    <property type="match status" value="2"/>
</dbReference>
<dbReference type="GO" id="GO:0030976">
    <property type="term" value="F:thiamine pyrophosphate binding"/>
    <property type="evidence" value="ECO:0007669"/>
    <property type="project" value="InterPro"/>
</dbReference>
<evidence type="ECO:0000259" key="12">
    <source>
        <dbReference type="Pfam" id="PF00205"/>
    </source>
</evidence>
<evidence type="ECO:0000256" key="4">
    <source>
        <dbReference type="ARBA" id="ARBA00022857"/>
    </source>
</evidence>
<dbReference type="PANTHER" id="PTHR42804:SF1">
    <property type="entry name" value="ALDEHYDE DEHYDROGENASE-RELATED"/>
    <property type="match status" value="1"/>
</dbReference>
<dbReference type="SUPFAM" id="SSF52467">
    <property type="entry name" value="DHS-like NAD/FAD-binding domain"/>
    <property type="match status" value="1"/>
</dbReference>
<comment type="similarity">
    <text evidence="2 10">Belongs to the aldehyde dehydrogenase family.</text>
</comment>
<dbReference type="GO" id="GO:0019752">
    <property type="term" value="P:carboxylic acid metabolic process"/>
    <property type="evidence" value="ECO:0007669"/>
    <property type="project" value="UniProtKB-ARBA"/>
</dbReference>
<dbReference type="Pfam" id="PF00171">
    <property type="entry name" value="Aldedh"/>
    <property type="match status" value="1"/>
</dbReference>
<feature type="domain" description="Thiamine pyrophosphate enzyme central" evidence="12">
    <location>
        <begin position="202"/>
        <end position="334"/>
    </location>
</feature>
<accession>A0A1X7GN14</accession>
<sequence>MNKMTRDFLSGSTKMRGQTVSEAVFDFLRQKGIDRIFGNPGSTELPMFMNIPEDFSYVLGLQESIVVAMADAYAQVSRKPAFVNLHSAAGLGHALGNIYTAYRNRAPLIITTGQQSRELLPHDPFLFAESPTDFPKPYVKWACEPARAEDVPAAIARAYHMAMQAPRGPVMVSVPLSDWQAEARPIAIRDVETVISAPAEALDRLARELNEAKEPVLVVGPGVDLDDAWDSAVRLAEILQAKVWVSPLSSRCSFPERHPLFAGFLPAFQPKLAQCLGNADLVLVLGAPAFTYHFAGSGPDVPEGAELRLITDDPAQAANAIAGNAMVSNLRAAAEGLVYRLRCRPRRTDGPARIIPRLKQPKGITQEFFYQTLADVRSPESIVFEEAPGGRDALHDFFPIERPGGFFATASGGLGYALPGSVGAALTKPEQPVIAVIGDGSSLYSIQSIWSAVEYDANLLIVILNNGGYKVLKAIAEKTGSGRIDGVDIGHMDFVKVAEAQGCKAVRCDEGEELASCLRSLLEMKGPRLLEVILSEEETEMNVAVRNEKVLKTPEKFFINGEWVTPSGTGKLDVISPVTEELLLSYPEASNADIDKAVAAARDAFDNGPWPRLSNKERAGYLRKVAELLTARLDEIANAWTTQVGAPIFLTKKLVGQNPGLFTFYADLIEKDDFVSHRKRADGGEVRVVREPVGVCAAITPWNAPMVLLNYKVSAALAAGCTIVAKPSPETPLEAYILAECIEQAGLPKGVFNLVPAGREGGDYLVRHKGIDKVSFTGSTIAGRAIAAACSERLARYSLELGGKSAAVLLDDADFAKALPSLMVYSMPITGQVCFSLTRILVPESRSREFTDMFVGAVKNIKVGDPADPTTHMGPLTMARQLARVEGYIAAGREGGAKIACGGGRPAGLDKGYFIEPTVFTDVTMDMKIAQEEIFGPVVSIISYKDEDEAAKIANDTMYGLSGAVFTADPERGYAFARRMRTGSVTVNGMIVDIHHPFGGFKQSGMGREGGPEGLENYFEVKTIHMA</sequence>
<evidence type="ECO:0000256" key="1">
    <source>
        <dbReference type="ARBA" id="ARBA00007812"/>
    </source>
</evidence>
<dbReference type="CDD" id="cd07139">
    <property type="entry name" value="ALDH_AldA-Rv0768"/>
    <property type="match status" value="1"/>
</dbReference>
<dbReference type="Pfam" id="PF02776">
    <property type="entry name" value="TPP_enzyme_N"/>
    <property type="match status" value="1"/>
</dbReference>
<keyword evidence="7" id="KW-0786">Thiamine pyrophosphate</keyword>
<evidence type="ECO:0000256" key="10">
    <source>
        <dbReference type="RuleBase" id="RU003345"/>
    </source>
</evidence>
<name>A0A1X7GN14_9HYPH</name>
<dbReference type="InterPro" id="IPR015590">
    <property type="entry name" value="Aldehyde_DH_dom"/>
</dbReference>
<dbReference type="InterPro" id="IPR012000">
    <property type="entry name" value="Thiamin_PyroP_enz_cen_dom"/>
</dbReference>
<dbReference type="InterPro" id="IPR000399">
    <property type="entry name" value="TPP-bd_CS"/>
</dbReference>
<dbReference type="Gene3D" id="3.40.605.10">
    <property type="entry name" value="Aldehyde Dehydrogenase, Chain A, domain 1"/>
    <property type="match status" value="1"/>
</dbReference>
<dbReference type="RefSeq" id="WP_200814160.1">
    <property type="nucleotide sequence ID" value="NZ_FXAF01000011.1"/>
</dbReference>
<dbReference type="CDD" id="cd07035">
    <property type="entry name" value="TPP_PYR_POX_like"/>
    <property type="match status" value="1"/>
</dbReference>
<dbReference type="InterPro" id="IPR029035">
    <property type="entry name" value="DHS-like_NAD/FAD-binding_dom"/>
</dbReference>
<evidence type="ECO:0000256" key="8">
    <source>
        <dbReference type="ARBA" id="ARBA00023097"/>
    </source>
</evidence>
<proteinExistence type="inferred from homology"/>
<dbReference type="InterPro" id="IPR011766">
    <property type="entry name" value="TPP_enzyme_TPP-bd"/>
</dbReference>
<keyword evidence="8" id="KW-0558">Oxidation</keyword>
<dbReference type="InterPro" id="IPR012001">
    <property type="entry name" value="Thiamin_PyroP_enz_TPP-bd_dom"/>
</dbReference>
<dbReference type="STRING" id="464029.SAMN02982989_4101"/>
<dbReference type="InterPro" id="IPR029510">
    <property type="entry name" value="Ald_DH_CS_GLU"/>
</dbReference>
<dbReference type="InterPro" id="IPR016161">
    <property type="entry name" value="Ald_DH/histidinol_DH"/>
</dbReference>
<dbReference type="AlphaFoldDB" id="A0A1X7GN14"/>
<dbReference type="SUPFAM" id="SSF53720">
    <property type="entry name" value="ALDH-like"/>
    <property type="match status" value="1"/>
</dbReference>
<dbReference type="InterPro" id="IPR029061">
    <property type="entry name" value="THDP-binding"/>
</dbReference>
<dbReference type="InterPro" id="IPR016162">
    <property type="entry name" value="Ald_DH_N"/>
</dbReference>
<dbReference type="Gene3D" id="3.40.50.1220">
    <property type="entry name" value="TPP-binding domain"/>
    <property type="match status" value="1"/>
</dbReference>
<evidence type="ECO:0000313" key="16">
    <source>
        <dbReference type="Proteomes" id="UP000192903"/>
    </source>
</evidence>
<organism evidence="15 16">
    <name type="scientific">Xaviernesmea oryzae</name>
    <dbReference type="NCBI Taxonomy" id="464029"/>
    <lineage>
        <taxon>Bacteria</taxon>
        <taxon>Pseudomonadati</taxon>
        <taxon>Pseudomonadota</taxon>
        <taxon>Alphaproteobacteria</taxon>
        <taxon>Hyphomicrobiales</taxon>
        <taxon>Rhizobiaceae</taxon>
        <taxon>Rhizobium/Agrobacterium group</taxon>
        <taxon>Xaviernesmea</taxon>
    </lineage>
</organism>
<dbReference type="Gene3D" id="3.40.309.10">
    <property type="entry name" value="Aldehyde Dehydrogenase, Chain A, domain 2"/>
    <property type="match status" value="1"/>
</dbReference>
<dbReference type="Gene3D" id="3.40.50.970">
    <property type="match status" value="2"/>
</dbReference>
<dbReference type="EMBL" id="FXAF01000011">
    <property type="protein sequence ID" value="SMF72053.1"/>
    <property type="molecule type" value="Genomic_DNA"/>
</dbReference>
<feature type="domain" description="Thiamine pyrophosphate enzyme TPP-binding" evidence="13">
    <location>
        <begin position="394"/>
        <end position="532"/>
    </location>
</feature>
<dbReference type="GO" id="GO:0000287">
    <property type="term" value="F:magnesium ion binding"/>
    <property type="evidence" value="ECO:0007669"/>
    <property type="project" value="InterPro"/>
</dbReference>
<dbReference type="PROSITE" id="PS00687">
    <property type="entry name" value="ALDEHYDE_DEHYDR_GLU"/>
    <property type="match status" value="1"/>
</dbReference>
<reference evidence="16" key="1">
    <citation type="submission" date="2017-04" db="EMBL/GenBank/DDBJ databases">
        <authorList>
            <person name="Varghese N."/>
            <person name="Submissions S."/>
        </authorList>
    </citation>
    <scope>NUCLEOTIDE SEQUENCE [LARGE SCALE GENOMIC DNA]</scope>
    <source>
        <strain evidence="16">B4P</strain>
    </source>
</reference>
<evidence type="ECO:0000256" key="9">
    <source>
        <dbReference type="PROSITE-ProRule" id="PRU10007"/>
    </source>
</evidence>
<dbReference type="InterPro" id="IPR016163">
    <property type="entry name" value="Ald_DH_C"/>
</dbReference>
<evidence type="ECO:0000256" key="5">
    <source>
        <dbReference type="ARBA" id="ARBA00022958"/>
    </source>
</evidence>
<dbReference type="FunFam" id="3.40.605.10:FF:000007">
    <property type="entry name" value="NAD/NADP-dependent betaine aldehyde dehydrogenase"/>
    <property type="match status" value="1"/>
</dbReference>
<evidence type="ECO:0000259" key="11">
    <source>
        <dbReference type="Pfam" id="PF00171"/>
    </source>
</evidence>
<dbReference type="GO" id="GO:0016620">
    <property type="term" value="F:oxidoreductase activity, acting on the aldehyde or oxo group of donors, NAD or NADP as acceptor"/>
    <property type="evidence" value="ECO:0007669"/>
    <property type="project" value="InterPro"/>
</dbReference>
<feature type="domain" description="Aldehyde dehydrogenase" evidence="11">
    <location>
        <begin position="563"/>
        <end position="1024"/>
    </location>
</feature>
<protein>
    <submittedName>
        <fullName evidence="15">Acyl-CoA reductase</fullName>
    </submittedName>
</protein>
<keyword evidence="4" id="KW-0521">NADP</keyword>
<feature type="active site" evidence="9">
    <location>
        <position position="800"/>
    </location>
</feature>
<keyword evidence="16" id="KW-1185">Reference proteome</keyword>
<dbReference type="PANTHER" id="PTHR42804">
    <property type="entry name" value="ALDEHYDE DEHYDROGENASE"/>
    <property type="match status" value="1"/>
</dbReference>
<dbReference type="Proteomes" id="UP000192903">
    <property type="component" value="Unassembled WGS sequence"/>
</dbReference>
<feature type="domain" description="Thiamine pyrophosphate enzyme N-terminal TPP-binding" evidence="14">
    <location>
        <begin position="19"/>
        <end position="122"/>
    </location>
</feature>
<evidence type="ECO:0000256" key="3">
    <source>
        <dbReference type="ARBA" id="ARBA00022723"/>
    </source>
</evidence>
<comment type="similarity">
    <text evidence="1">Belongs to the TPP enzyme family.</text>
</comment>
<evidence type="ECO:0000259" key="13">
    <source>
        <dbReference type="Pfam" id="PF02775"/>
    </source>
</evidence>
<dbReference type="Pfam" id="PF02775">
    <property type="entry name" value="TPP_enzyme_C"/>
    <property type="match status" value="1"/>
</dbReference>
<evidence type="ECO:0000313" key="15">
    <source>
        <dbReference type="EMBL" id="SMF72053.1"/>
    </source>
</evidence>
<keyword evidence="6 10" id="KW-0560">Oxidoreductase</keyword>
<evidence type="ECO:0000256" key="7">
    <source>
        <dbReference type="ARBA" id="ARBA00023052"/>
    </source>
</evidence>